<feature type="compositionally biased region" description="Basic and acidic residues" evidence="1">
    <location>
        <begin position="50"/>
        <end position="59"/>
    </location>
</feature>
<organism evidence="2 3">
    <name type="scientific">Tilletia laevis</name>
    <dbReference type="NCBI Taxonomy" id="157183"/>
    <lineage>
        <taxon>Eukaryota</taxon>
        <taxon>Fungi</taxon>
        <taxon>Dikarya</taxon>
        <taxon>Basidiomycota</taxon>
        <taxon>Ustilaginomycotina</taxon>
        <taxon>Exobasidiomycetes</taxon>
        <taxon>Tilletiales</taxon>
        <taxon>Tilletiaceae</taxon>
        <taxon>Tilletia</taxon>
    </lineage>
</organism>
<protein>
    <submittedName>
        <fullName evidence="2">Uncharacterized protein</fullName>
    </submittedName>
</protein>
<feature type="non-terminal residue" evidence="2">
    <location>
        <position position="113"/>
    </location>
</feature>
<evidence type="ECO:0000313" key="3">
    <source>
        <dbReference type="Proteomes" id="UP000836404"/>
    </source>
</evidence>
<dbReference type="AlphaFoldDB" id="A0A9N8MHP2"/>
<sequence>DSGRIQQRDEPRLYRTGAEEFSRLLNNGGPPRWTPAGRDQYGEESLEPFFARDVDDSRDPSPGSSTSLGADVTVGAVPASARSPVRRHYARAALARARPSAAATTTATAGEER</sequence>
<reference evidence="2 3" key="1">
    <citation type="submission" date="2020-10" db="EMBL/GenBank/DDBJ databases">
        <authorList>
            <person name="Sedaghatjoo S."/>
        </authorList>
    </citation>
    <scope>NUCLEOTIDE SEQUENCE [LARGE SCALE GENOMIC DNA]</scope>
    <source>
        <strain evidence="2 3">LLFL</strain>
    </source>
</reference>
<feature type="region of interest" description="Disordered" evidence="1">
    <location>
        <begin position="94"/>
        <end position="113"/>
    </location>
</feature>
<evidence type="ECO:0000313" key="2">
    <source>
        <dbReference type="EMBL" id="CAD6965479.1"/>
    </source>
</evidence>
<dbReference type="Proteomes" id="UP000836404">
    <property type="component" value="Unassembled WGS sequence"/>
</dbReference>
<evidence type="ECO:0000256" key="1">
    <source>
        <dbReference type="SAM" id="MobiDB-lite"/>
    </source>
</evidence>
<comment type="caution">
    <text evidence="2">The sequence shown here is derived from an EMBL/GenBank/DDBJ whole genome shotgun (WGS) entry which is preliminary data.</text>
</comment>
<feature type="non-terminal residue" evidence="2">
    <location>
        <position position="1"/>
    </location>
</feature>
<accession>A0A9N8MHP2</accession>
<gene>
    <name evidence="2" type="ORF">JKILLFL_G1620</name>
</gene>
<feature type="region of interest" description="Disordered" evidence="1">
    <location>
        <begin position="22"/>
        <end position="71"/>
    </location>
</feature>
<keyword evidence="3" id="KW-1185">Reference proteome</keyword>
<dbReference type="EMBL" id="CAJHJF010008110">
    <property type="protein sequence ID" value="CAD6965479.1"/>
    <property type="molecule type" value="Genomic_DNA"/>
</dbReference>
<proteinExistence type="predicted"/>
<name>A0A9N8MHP2_9BASI</name>